<dbReference type="VEuPathDB" id="VectorBase:CSON001490"/>
<keyword evidence="5" id="KW-0406">Ion transport</keyword>
<evidence type="ECO:0000256" key="4">
    <source>
        <dbReference type="ARBA" id="ARBA00023043"/>
    </source>
</evidence>
<keyword evidence="3" id="KW-0677">Repeat</keyword>
<evidence type="ECO:0000256" key="7">
    <source>
        <dbReference type="PROSITE-ProRule" id="PRU00023"/>
    </source>
</evidence>
<dbReference type="GO" id="GO:0034220">
    <property type="term" value="P:monoatomic ion transmembrane transport"/>
    <property type="evidence" value="ECO:0007669"/>
    <property type="project" value="UniProtKB-KW"/>
</dbReference>
<keyword evidence="8" id="KW-1133">Transmembrane helix</keyword>
<reference evidence="9" key="1">
    <citation type="submission" date="2018-07" db="EMBL/GenBank/DDBJ databases">
        <authorList>
            <person name="Quirk P.G."/>
            <person name="Krulwich T.A."/>
        </authorList>
    </citation>
    <scope>NUCLEOTIDE SEQUENCE</scope>
</reference>
<evidence type="ECO:0000256" key="2">
    <source>
        <dbReference type="ARBA" id="ARBA00022606"/>
    </source>
</evidence>
<feature type="transmembrane region" description="Helical" evidence="8">
    <location>
        <begin position="559"/>
        <end position="579"/>
    </location>
</feature>
<sequence length="801" mass="92055">MSISKSSQDTLDNIIDIENVTAIKLDHGSNESDFEDLSDLIRTQPDCKNPIHEFLNYLIEENVHNHKMIQAYLFKIIIISPNNVIDELDKVGDCILLKMLKFFISISFKDTAGVDVVELILNKSYLDYRNYRNGEVLELLMKYDKDIKPRTIKYLQWQILNREGEELMIQWQEIKQDVKYNDVSKIGTEVKLFINRLHKSMKDEEHLDNVIEAVFASGSLELLKYMMKLIMDYPKNFKLVTPLIINAVTWGVFIRKGQLENFQKCFEYLVDVLSKDVINATDKEDPLTTALHLADDYKEEFMVQKLLEKGASITAQNANGMFPIKNTSYSILKQFFSTLITDTPKRFLSDVTVWKMINSHYSHDYKLNGFIFVDLSAFECPGTNGNSPNFKNLGLITYISRSPRLSRLIDHPIIAIMLELHWTLFMKHILLDQISVISMLIITMLFVVKYSIKSFISQDLCGILNYVIAGITSIFLVGEVVKNYSLFHLIIVKLKQGCSKIWKSIKMPSNTQDEDDPIRHLPYLPCYQTVTSIFLKIPLFILLILFAVYDCDHNTCKQIIGVGMILLAVNITLLIAYYNQTVAHYVIMFLYVAYTGLNFILSMFLIIFGFAIGLFMLIDNFRYENPNNLKAGNNSDWESIGLSTLRALVMSTGELEVSSFQFHAVTSYIAFVFFILVIPIVFFNLLNGLAIEDISVIKKEAMYWYRKTQLTVLNEFQQFYTKINKLTKCIPDIDISISPKVIGDQSFIGIEPGSCKIYAMTGLKSDEHKNLIYLSDTVTNICSMSELKVYKFALACNNRKN</sequence>
<keyword evidence="8" id="KW-0472">Membrane</keyword>
<dbReference type="PANTHER" id="PTHR47143">
    <property type="entry name" value="TRANSIENT RECEPTOR POTENTIAL CATION CHANNEL PROTEIN PAINLESS"/>
    <property type="match status" value="1"/>
</dbReference>
<evidence type="ECO:0000256" key="8">
    <source>
        <dbReference type="SAM" id="Phobius"/>
    </source>
</evidence>
<gene>
    <name evidence="9" type="primary">CSON001490</name>
</gene>
<organism evidence="9">
    <name type="scientific">Culicoides sonorensis</name>
    <name type="common">Biting midge</name>
    <dbReference type="NCBI Taxonomy" id="179676"/>
    <lineage>
        <taxon>Eukaryota</taxon>
        <taxon>Metazoa</taxon>
        <taxon>Ecdysozoa</taxon>
        <taxon>Arthropoda</taxon>
        <taxon>Hexapoda</taxon>
        <taxon>Insecta</taxon>
        <taxon>Pterygota</taxon>
        <taxon>Neoptera</taxon>
        <taxon>Endopterygota</taxon>
        <taxon>Diptera</taxon>
        <taxon>Nematocera</taxon>
        <taxon>Chironomoidea</taxon>
        <taxon>Ceratopogonidae</taxon>
        <taxon>Ceratopogoninae</taxon>
        <taxon>Culicoides</taxon>
        <taxon>Monoculicoides</taxon>
    </lineage>
</organism>
<dbReference type="InterPro" id="IPR036770">
    <property type="entry name" value="Ankyrin_rpt-contain_sf"/>
</dbReference>
<evidence type="ECO:0000256" key="3">
    <source>
        <dbReference type="ARBA" id="ARBA00022737"/>
    </source>
</evidence>
<keyword evidence="4 7" id="KW-0040">ANK repeat</keyword>
<evidence type="ECO:0000256" key="1">
    <source>
        <dbReference type="ARBA" id="ARBA00022448"/>
    </source>
</evidence>
<feature type="repeat" description="ANK" evidence="7">
    <location>
        <begin position="286"/>
        <end position="318"/>
    </location>
</feature>
<keyword evidence="6" id="KW-0407">Ion channel</keyword>
<protein>
    <submittedName>
        <fullName evidence="9">CSON001490 protein</fullName>
    </submittedName>
</protein>
<proteinExistence type="predicted"/>
<dbReference type="InterPro" id="IPR002110">
    <property type="entry name" value="Ankyrin_rpt"/>
</dbReference>
<feature type="transmembrane region" description="Helical" evidence="8">
    <location>
        <begin position="585"/>
        <end position="618"/>
    </location>
</feature>
<feature type="transmembrane region" description="Helical" evidence="8">
    <location>
        <begin position="527"/>
        <end position="547"/>
    </location>
</feature>
<evidence type="ECO:0000256" key="5">
    <source>
        <dbReference type="ARBA" id="ARBA00023065"/>
    </source>
</evidence>
<dbReference type="PROSITE" id="PS50088">
    <property type="entry name" value="ANK_REPEAT"/>
    <property type="match status" value="1"/>
</dbReference>
<name>A0A336ML70_CULSO</name>
<dbReference type="Gene3D" id="1.25.40.20">
    <property type="entry name" value="Ankyrin repeat-containing domain"/>
    <property type="match status" value="1"/>
</dbReference>
<dbReference type="EMBL" id="UFQT01001232">
    <property type="protein sequence ID" value="SSX29593.1"/>
    <property type="molecule type" value="Genomic_DNA"/>
</dbReference>
<evidence type="ECO:0000256" key="6">
    <source>
        <dbReference type="ARBA" id="ARBA00023303"/>
    </source>
</evidence>
<keyword evidence="8" id="KW-0812">Transmembrane</keyword>
<keyword evidence="1" id="KW-0813">Transport</keyword>
<dbReference type="AlphaFoldDB" id="A0A336ML70"/>
<dbReference type="GO" id="GO:1902495">
    <property type="term" value="C:transmembrane transporter complex"/>
    <property type="evidence" value="ECO:0007669"/>
    <property type="project" value="TreeGrafter"/>
</dbReference>
<accession>A0A336ML70</accession>
<dbReference type="SUPFAM" id="SSF48403">
    <property type="entry name" value="Ankyrin repeat"/>
    <property type="match status" value="1"/>
</dbReference>
<feature type="transmembrane region" description="Helical" evidence="8">
    <location>
        <begin position="460"/>
        <end position="478"/>
    </location>
</feature>
<dbReference type="PANTHER" id="PTHR47143:SF4">
    <property type="entry name" value="TRANSIENT RECEPTOR POTENTIAL CATION CHANNEL PROTEIN PAINLESS"/>
    <property type="match status" value="1"/>
</dbReference>
<feature type="transmembrane region" description="Helical" evidence="8">
    <location>
        <begin position="668"/>
        <end position="686"/>
    </location>
</feature>
<dbReference type="GO" id="GO:0022857">
    <property type="term" value="F:transmembrane transporter activity"/>
    <property type="evidence" value="ECO:0007669"/>
    <property type="project" value="TreeGrafter"/>
</dbReference>
<dbReference type="InterPro" id="IPR052076">
    <property type="entry name" value="TRP_cation_channel"/>
</dbReference>
<keyword evidence="2" id="KW-0716">Sensory transduction</keyword>
<feature type="transmembrane region" description="Helical" evidence="8">
    <location>
        <begin position="430"/>
        <end position="448"/>
    </location>
</feature>
<evidence type="ECO:0000313" key="9">
    <source>
        <dbReference type="EMBL" id="SSX29593.1"/>
    </source>
</evidence>